<feature type="region of interest" description="Disordered" evidence="1">
    <location>
        <begin position="80"/>
        <end position="124"/>
    </location>
</feature>
<keyword evidence="4" id="KW-1185">Reference proteome</keyword>
<evidence type="ECO:0000313" key="3">
    <source>
        <dbReference type="EMBL" id="EXB41833.1"/>
    </source>
</evidence>
<feature type="transmembrane region" description="Helical" evidence="2">
    <location>
        <begin position="12"/>
        <end position="34"/>
    </location>
</feature>
<sequence>MEILEKLIKFKIHILLALLLCVAVSVRILVTLRFLTILAYFWPPLVSTALLLAAVLVFSKTTAASPAVADKAGEGLLDFIAGQPDHHHGHHHHHHHPVEDFKVEEEDSVSHGEHIVESSNSKFE</sequence>
<keyword evidence="2" id="KW-1133">Transmembrane helix</keyword>
<protein>
    <submittedName>
        <fullName evidence="3">Uncharacterized protein</fullName>
    </submittedName>
</protein>
<gene>
    <name evidence="3" type="ORF">L484_005059</name>
</gene>
<feature type="compositionally biased region" description="Basic residues" evidence="1">
    <location>
        <begin position="87"/>
        <end position="96"/>
    </location>
</feature>
<evidence type="ECO:0000256" key="1">
    <source>
        <dbReference type="SAM" id="MobiDB-lite"/>
    </source>
</evidence>
<dbReference type="Proteomes" id="UP000030645">
    <property type="component" value="Unassembled WGS sequence"/>
</dbReference>
<dbReference type="eggNOG" id="ENOG502S4A8">
    <property type="taxonomic scope" value="Eukaryota"/>
</dbReference>
<evidence type="ECO:0000256" key="2">
    <source>
        <dbReference type="SAM" id="Phobius"/>
    </source>
</evidence>
<reference evidence="4" key="1">
    <citation type="submission" date="2013-01" db="EMBL/GenBank/DDBJ databases">
        <title>Draft Genome Sequence of a Mulberry Tree, Morus notabilis C.K. Schneid.</title>
        <authorList>
            <person name="He N."/>
            <person name="Zhao S."/>
        </authorList>
    </citation>
    <scope>NUCLEOTIDE SEQUENCE</scope>
</reference>
<dbReference type="AlphaFoldDB" id="W9QUT2"/>
<organism evidence="3 4">
    <name type="scientific">Morus notabilis</name>
    <dbReference type="NCBI Taxonomy" id="981085"/>
    <lineage>
        <taxon>Eukaryota</taxon>
        <taxon>Viridiplantae</taxon>
        <taxon>Streptophyta</taxon>
        <taxon>Embryophyta</taxon>
        <taxon>Tracheophyta</taxon>
        <taxon>Spermatophyta</taxon>
        <taxon>Magnoliopsida</taxon>
        <taxon>eudicotyledons</taxon>
        <taxon>Gunneridae</taxon>
        <taxon>Pentapetalae</taxon>
        <taxon>rosids</taxon>
        <taxon>fabids</taxon>
        <taxon>Rosales</taxon>
        <taxon>Moraceae</taxon>
        <taxon>Moreae</taxon>
        <taxon>Morus</taxon>
    </lineage>
</organism>
<evidence type="ECO:0000313" key="4">
    <source>
        <dbReference type="Proteomes" id="UP000030645"/>
    </source>
</evidence>
<dbReference type="EMBL" id="KE343802">
    <property type="protein sequence ID" value="EXB41833.1"/>
    <property type="molecule type" value="Genomic_DNA"/>
</dbReference>
<name>W9QUT2_9ROSA</name>
<keyword evidence="2" id="KW-0812">Transmembrane</keyword>
<feature type="transmembrane region" description="Helical" evidence="2">
    <location>
        <begin position="40"/>
        <end position="58"/>
    </location>
</feature>
<accession>W9QUT2</accession>
<keyword evidence="2" id="KW-0472">Membrane</keyword>
<proteinExistence type="predicted"/>
<dbReference type="PANTHER" id="PTHR34125">
    <property type="entry name" value="OS01G0762900 PROTEIN"/>
    <property type="match status" value="1"/>
</dbReference>
<dbReference type="PANTHER" id="PTHR34125:SF7">
    <property type="entry name" value="TRANSMEMBRANE PROTEIN"/>
    <property type="match status" value="1"/>
</dbReference>